<keyword evidence="3 8" id="KW-1134">Transmembrane beta strand</keyword>
<dbReference type="Gene3D" id="2.60.40.1120">
    <property type="entry name" value="Carboxypeptidase-like, regulatory domain"/>
    <property type="match status" value="1"/>
</dbReference>
<evidence type="ECO:0000256" key="6">
    <source>
        <dbReference type="ARBA" id="ARBA00023136"/>
    </source>
</evidence>
<comment type="similarity">
    <text evidence="8 9">Belongs to the TonB-dependent receptor family.</text>
</comment>
<evidence type="ECO:0000256" key="9">
    <source>
        <dbReference type="RuleBase" id="RU003357"/>
    </source>
</evidence>
<dbReference type="PROSITE" id="PS52016">
    <property type="entry name" value="TONB_DEPENDENT_REC_3"/>
    <property type="match status" value="1"/>
</dbReference>
<reference evidence="12 13" key="1">
    <citation type="submission" date="2020-02" db="EMBL/GenBank/DDBJ databases">
        <title>Balneolaceae bacterium YR4-1, complete genome.</title>
        <authorList>
            <person name="Li Y."/>
            <person name="Wu S."/>
        </authorList>
    </citation>
    <scope>NUCLEOTIDE SEQUENCE [LARGE SCALE GENOMIC DNA]</scope>
    <source>
        <strain evidence="12 13">YR4-1</strain>
    </source>
</reference>
<keyword evidence="6 8" id="KW-0472">Membrane</keyword>
<dbReference type="Proteomes" id="UP000473278">
    <property type="component" value="Unassembled WGS sequence"/>
</dbReference>
<dbReference type="Gene3D" id="2.170.130.10">
    <property type="entry name" value="TonB-dependent receptor, plug domain"/>
    <property type="match status" value="1"/>
</dbReference>
<feature type="domain" description="TonB-dependent receptor plug" evidence="11">
    <location>
        <begin position="136"/>
        <end position="230"/>
    </location>
</feature>
<dbReference type="AlphaFoldDB" id="A0A6M1SJD1"/>
<keyword evidence="12" id="KW-0675">Receptor</keyword>
<evidence type="ECO:0000256" key="3">
    <source>
        <dbReference type="ARBA" id="ARBA00022452"/>
    </source>
</evidence>
<keyword evidence="7 8" id="KW-0998">Cell outer membrane</keyword>
<gene>
    <name evidence="12" type="ORF">G3570_00680</name>
</gene>
<keyword evidence="13" id="KW-1185">Reference proteome</keyword>
<evidence type="ECO:0000259" key="11">
    <source>
        <dbReference type="Pfam" id="PF07715"/>
    </source>
</evidence>
<keyword evidence="5 9" id="KW-0798">TonB box</keyword>
<evidence type="ECO:0000256" key="4">
    <source>
        <dbReference type="ARBA" id="ARBA00022692"/>
    </source>
</evidence>
<evidence type="ECO:0000313" key="13">
    <source>
        <dbReference type="Proteomes" id="UP000473278"/>
    </source>
</evidence>
<dbReference type="InterPro" id="IPR037066">
    <property type="entry name" value="Plug_dom_sf"/>
</dbReference>
<evidence type="ECO:0000256" key="2">
    <source>
        <dbReference type="ARBA" id="ARBA00022448"/>
    </source>
</evidence>
<keyword evidence="4 8" id="KW-0812">Transmembrane</keyword>
<dbReference type="RefSeq" id="WP_165138154.1">
    <property type="nucleotide sequence ID" value="NZ_JAALLT010000001.1"/>
</dbReference>
<evidence type="ECO:0000256" key="8">
    <source>
        <dbReference type="PROSITE-ProRule" id="PRU01360"/>
    </source>
</evidence>
<evidence type="ECO:0000259" key="10">
    <source>
        <dbReference type="Pfam" id="PF00593"/>
    </source>
</evidence>
<evidence type="ECO:0000256" key="1">
    <source>
        <dbReference type="ARBA" id="ARBA00004571"/>
    </source>
</evidence>
<dbReference type="InterPro" id="IPR000531">
    <property type="entry name" value="Beta-barrel_TonB"/>
</dbReference>
<evidence type="ECO:0000313" key="12">
    <source>
        <dbReference type="EMBL" id="NGP75129.1"/>
    </source>
</evidence>
<dbReference type="Gene3D" id="2.40.170.20">
    <property type="entry name" value="TonB-dependent receptor, beta-barrel domain"/>
    <property type="match status" value="1"/>
</dbReference>
<sequence length="809" mass="90304">MGKAENKKYIQKAILTLLMAHLFLPELALSQHSGSIRGIVKDESTGEGLPNVNVGILNTKRGTTTNADGYFTIVNLPSDSVSLSFSYIGYKSKTVTIDSEATVQLLEVQLAKATTQLDEVTVEAEEYEFIKSDRISRTSISPTQIQYLPSLGEKDISRALQLLPGVSGTNESTAGLFVRGGTPDQNLITLDGITLYKVDHFFGFFSAFNSNAIQDVQLHKGGYPAKYGGRLSSVMELNGRSGNFNEFKFSGGLSALSADATLEFPVTDKASVLISGRRSYTDILQTGIYNKIFGLFDDGNTGPGGGEIQGPFGGGQFQTEPDFNFYDLNTKITYRPSNSDLIAISLYGGQDNLDNSRVQQFGGFGPNSSEEDITDLSINDVTKWGNRGAGLRWSRLWNDRLYTNVVLSYSNYFSDRVRQNSSESDEQAFGGFDISGENDVRDVTFKFDAEYKVSDSNDLNIGGQITQNEIDYRNTINDTLNVVNRSNLGTIYTGYVQDDWTLFDRLLITTGIRASYYDVTEEFYWQPRASLELRLTDRLKLKGAWGKYNQFINRTVQEDIQQGSTDFWLLTGNDGMPVGSSEHYIVGASYERPNFLLDVEVYQKNLSGLSEYSLRFGGPLSSIEQEELFFYGDGITKGIDVLFKQNIGRYTGWISYTLSDTDYTFDGLNNGNSYPALHDQTHELKLVSSYKFGKWTLAANWVYATGKPYSAPVGYYDLTLLDGTEYSYLHIGGKNEFRLPAYHRMDLSATYEFNLGTGGNNAKLGLSVFNVYNRDNVWYREFSVDDQNVAVTDINYLGFTPNLFFRINL</sequence>
<dbReference type="SUPFAM" id="SSF49464">
    <property type="entry name" value="Carboxypeptidase regulatory domain-like"/>
    <property type="match status" value="1"/>
</dbReference>
<accession>A0A6M1SJD1</accession>
<dbReference type="Pfam" id="PF00593">
    <property type="entry name" value="TonB_dep_Rec_b-barrel"/>
    <property type="match status" value="1"/>
</dbReference>
<dbReference type="InterPro" id="IPR036942">
    <property type="entry name" value="Beta-barrel_TonB_sf"/>
</dbReference>
<evidence type="ECO:0000256" key="7">
    <source>
        <dbReference type="ARBA" id="ARBA00023237"/>
    </source>
</evidence>
<dbReference type="EMBL" id="JAALLT010000001">
    <property type="protein sequence ID" value="NGP75129.1"/>
    <property type="molecule type" value="Genomic_DNA"/>
</dbReference>
<comment type="subcellular location">
    <subcellularLocation>
        <location evidence="1 8">Cell outer membrane</location>
        <topology evidence="1 8">Multi-pass membrane protein</topology>
    </subcellularLocation>
</comment>
<dbReference type="InterPro" id="IPR012910">
    <property type="entry name" value="Plug_dom"/>
</dbReference>
<evidence type="ECO:0000256" key="5">
    <source>
        <dbReference type="ARBA" id="ARBA00023077"/>
    </source>
</evidence>
<feature type="domain" description="TonB-dependent receptor-like beta-barrel" evidence="10">
    <location>
        <begin position="351"/>
        <end position="771"/>
    </location>
</feature>
<proteinExistence type="inferred from homology"/>
<dbReference type="SUPFAM" id="SSF56935">
    <property type="entry name" value="Porins"/>
    <property type="match status" value="1"/>
</dbReference>
<dbReference type="Pfam" id="PF13715">
    <property type="entry name" value="CarbopepD_reg_2"/>
    <property type="match status" value="1"/>
</dbReference>
<organism evidence="12 13">
    <name type="scientific">Halalkalibaculum roseum</name>
    <dbReference type="NCBI Taxonomy" id="2709311"/>
    <lineage>
        <taxon>Bacteria</taxon>
        <taxon>Pseudomonadati</taxon>
        <taxon>Balneolota</taxon>
        <taxon>Balneolia</taxon>
        <taxon>Balneolales</taxon>
        <taxon>Balneolaceae</taxon>
        <taxon>Halalkalibaculum</taxon>
    </lineage>
</organism>
<name>A0A6M1SJD1_9BACT</name>
<dbReference type="InterPro" id="IPR008969">
    <property type="entry name" value="CarboxyPept-like_regulatory"/>
</dbReference>
<protein>
    <submittedName>
        <fullName evidence="12">TonB-dependent receptor</fullName>
    </submittedName>
</protein>
<comment type="caution">
    <text evidence="12">The sequence shown here is derived from an EMBL/GenBank/DDBJ whole genome shotgun (WGS) entry which is preliminary data.</text>
</comment>
<dbReference type="GO" id="GO:0009279">
    <property type="term" value="C:cell outer membrane"/>
    <property type="evidence" value="ECO:0007669"/>
    <property type="project" value="UniProtKB-SubCell"/>
</dbReference>
<dbReference type="Pfam" id="PF07715">
    <property type="entry name" value="Plug"/>
    <property type="match status" value="1"/>
</dbReference>
<keyword evidence="2 8" id="KW-0813">Transport</keyword>
<dbReference type="InterPro" id="IPR039426">
    <property type="entry name" value="TonB-dep_rcpt-like"/>
</dbReference>